<feature type="compositionally biased region" description="Polar residues" evidence="2">
    <location>
        <begin position="190"/>
        <end position="200"/>
    </location>
</feature>
<dbReference type="KEGG" id="lak:106172742"/>
<feature type="compositionally biased region" description="Basic and acidic residues" evidence="2">
    <location>
        <begin position="249"/>
        <end position="260"/>
    </location>
</feature>
<dbReference type="OrthoDB" id="10264062at2759"/>
<dbReference type="RefSeq" id="XP_013409053.1">
    <property type="nucleotide sequence ID" value="XM_013553599.1"/>
</dbReference>
<feature type="compositionally biased region" description="Basic and acidic residues" evidence="2">
    <location>
        <begin position="145"/>
        <end position="168"/>
    </location>
</feature>
<dbReference type="Gene3D" id="1.10.8.270">
    <property type="entry name" value="putative rabgap domain of human tbc1 domain family member 14 like domains"/>
    <property type="match status" value="1"/>
</dbReference>
<dbReference type="InterPro" id="IPR021935">
    <property type="entry name" value="SGSM1/2_RBD"/>
</dbReference>
<evidence type="ECO:0000313" key="7">
    <source>
        <dbReference type="RefSeq" id="XP_013409053.1"/>
    </source>
</evidence>
<dbReference type="InterPro" id="IPR000195">
    <property type="entry name" value="Rab-GAP-TBC_dom"/>
</dbReference>
<dbReference type="InterPro" id="IPR035969">
    <property type="entry name" value="Rab-GAP_TBC_sf"/>
</dbReference>
<dbReference type="GO" id="GO:0005096">
    <property type="term" value="F:GTPase activator activity"/>
    <property type="evidence" value="ECO:0007669"/>
    <property type="project" value="UniProtKB-KW"/>
</dbReference>
<feature type="compositionally biased region" description="Low complexity" evidence="2">
    <location>
        <begin position="411"/>
        <end position="430"/>
    </location>
</feature>
<feature type="compositionally biased region" description="Low complexity" evidence="2">
    <location>
        <begin position="261"/>
        <end position="270"/>
    </location>
</feature>
<feature type="compositionally biased region" description="Polar residues" evidence="2">
    <location>
        <begin position="99"/>
        <end position="110"/>
    </location>
</feature>
<evidence type="ECO:0000256" key="1">
    <source>
        <dbReference type="ARBA" id="ARBA00022468"/>
    </source>
</evidence>
<dbReference type="Pfam" id="PF00566">
    <property type="entry name" value="RabGAP-TBC"/>
    <property type="match status" value="1"/>
</dbReference>
<sequence length="940" mass="104792">MNLDQFLPGSPSLPSPTMAFSSLFRKASSLLGLTSPDSLHPPPLDGEIIYCKNNVCVHPPASIGADKKPIPGYLSIRCQGDEHLGSTLILTWIPNSTLKKNPRSIQNSPSRPGASPRISPRRAKKQEFTASALSSPSSEEASGSQERKSSSYGDRNHGDKGCHNHKANDNISLCSDISTGEQSRDAQKPKLSTSLKSQADSGIGSDDIISHVQGSKQTQSSASKFSEGAEEDVSFSSESASDSLSAGAKLKELINKDVPSKPKASQASSSDSHENVKERTSSTVSIEMDGDKLVVVTEEVEDNVIIESSSTSHDLEKAETGQNTDVDTQSLSSDSTNPSPSGEHYQSMINEIASKNLEPPNESALETVEESTAEENGQKEEEMDRKAKMKSDMVLDLQTVESEYQPPDINITTIPRSSSSSSSTTTSGPDSRPPTPYDSDIDSSHSTPSADMKYPPVMEGNPESFAVSYNLTFPENSVTYTKADSTKSPVAAKSIRDQMCGVFSVDLGQMRSLRLFYNEDTCTSGQFVIASRESQYKILHFHHGGLDKLAEVLEDWNLFREKKDKGKKDVYGQIKQFSVMRPELDTEECHPEEGVYGVLNEDTWKQHMAEAGQIVDDYQLRKVIFFGGLDPALRHEAWPFLLQFYPFDSTFDEREHIRNDKYIEYQGIRKKRESMTPAEQEQFWRGVQCTVEKDVVRTDRSNPYFMGEDNPNIDVLKSILLNYAVQHPKMGYTQGMSDLLAPVLAEVQHEADAYWCFEGLMQKTIFVSSPKDVDMDKQLEYLRELLRLMQPKFYHHLRTVQDGMELLFCHRWILLCFKREFPEADALRIWEACWAHYQTDYFHLFICVAIIAVYGADVVEQKLPADEMLLHFSSLAMHMRGNVILRKARGLLHQFRALPKIPCTLHGLCSLCGPGMWDSGHVPTVECTGNHGDNICPHNT</sequence>
<reference evidence="5 6" key="2">
    <citation type="submission" date="2025-04" db="UniProtKB">
        <authorList>
            <consortium name="RefSeq"/>
        </authorList>
    </citation>
    <scope>IDENTIFICATION</scope>
</reference>
<dbReference type="RefSeq" id="XP_013409044.1">
    <property type="nucleotide sequence ID" value="XM_013553590.1"/>
</dbReference>
<accession>A0A1S3JGM1</accession>
<dbReference type="AlphaFoldDB" id="A0A1S3JGM1"/>
<organism evidence="4 6">
    <name type="scientific">Lingula anatina</name>
    <name type="common">Brachiopod</name>
    <name type="synonym">Lingula unguis</name>
    <dbReference type="NCBI Taxonomy" id="7574"/>
    <lineage>
        <taxon>Eukaryota</taxon>
        <taxon>Metazoa</taxon>
        <taxon>Spiralia</taxon>
        <taxon>Lophotrochozoa</taxon>
        <taxon>Brachiopoda</taxon>
        <taxon>Linguliformea</taxon>
        <taxon>Lingulata</taxon>
        <taxon>Lingulida</taxon>
        <taxon>Linguloidea</taxon>
        <taxon>Lingulidae</taxon>
        <taxon>Lingula</taxon>
    </lineage>
</organism>
<dbReference type="SMART" id="SM00164">
    <property type="entry name" value="TBC"/>
    <property type="match status" value="1"/>
</dbReference>
<feature type="compositionally biased region" description="Low complexity" evidence="2">
    <location>
        <begin position="234"/>
        <end position="246"/>
    </location>
</feature>
<evidence type="ECO:0000313" key="5">
    <source>
        <dbReference type="RefSeq" id="XP_013409037.1"/>
    </source>
</evidence>
<evidence type="ECO:0000313" key="8">
    <source>
        <dbReference type="RefSeq" id="XP_013409062.1"/>
    </source>
</evidence>
<keyword evidence="1" id="KW-0343">GTPase activation</keyword>
<gene>
    <name evidence="5 6 7 8 9 10" type="primary">LOC106172742</name>
</gene>
<evidence type="ECO:0000313" key="10">
    <source>
        <dbReference type="RefSeq" id="XP_013409084.1"/>
    </source>
</evidence>
<proteinExistence type="predicted"/>
<evidence type="ECO:0000313" key="4">
    <source>
        <dbReference type="Proteomes" id="UP000085678"/>
    </source>
</evidence>
<feature type="region of interest" description="Disordered" evidence="2">
    <location>
        <begin position="99"/>
        <end position="289"/>
    </location>
</feature>
<dbReference type="RefSeq" id="XP_013409062.1">
    <property type="nucleotide sequence ID" value="XM_013553608.2"/>
</dbReference>
<feature type="compositionally biased region" description="Polar residues" evidence="2">
    <location>
        <begin position="212"/>
        <end position="224"/>
    </location>
</feature>
<dbReference type="PANTHER" id="PTHR22957:SF547">
    <property type="entry name" value="TBC1 DOMAIN FAMILY MEMBER 16"/>
    <property type="match status" value="1"/>
</dbReference>
<dbReference type="FunFam" id="1.10.472.80:FF:000020">
    <property type="entry name" value="TBC1 domain family, member 16"/>
    <property type="match status" value="1"/>
</dbReference>
<evidence type="ECO:0000256" key="2">
    <source>
        <dbReference type="SAM" id="MobiDB-lite"/>
    </source>
</evidence>
<reference evidence="5 6" key="1">
    <citation type="journal article" date="2015" name="Nat. Commun.">
        <title>The Lingula genome provides insights into brachiopod evolution and the origin of phosphate biomineralization.</title>
        <authorList>
            <person name="Luo Y.J."/>
            <person name="Takeuchi T."/>
            <person name="Koyanagi R."/>
            <person name="Yamada L."/>
            <person name="Kanda M."/>
            <person name="Khalturina M."/>
            <person name="Fujie M."/>
            <person name="Yamasaki S.I."/>
            <person name="Endo K."/>
            <person name="Satoh N."/>
        </authorList>
    </citation>
    <scope>NUCLEOTIDE SEQUENCE</scope>
</reference>
<dbReference type="PANTHER" id="PTHR22957">
    <property type="entry name" value="TBC1 DOMAIN FAMILY MEMBER GTPASE-ACTIVATING PROTEIN"/>
    <property type="match status" value="1"/>
</dbReference>
<dbReference type="RefSeq" id="XP_013409084.1">
    <property type="nucleotide sequence ID" value="XM_013553630.1"/>
</dbReference>
<protein>
    <submittedName>
        <fullName evidence="5 6">TBC1 domain family member 16</fullName>
    </submittedName>
</protein>
<dbReference type="Proteomes" id="UP000085678">
    <property type="component" value="Unplaced"/>
</dbReference>
<dbReference type="Gene3D" id="2.30.29.230">
    <property type="match status" value="1"/>
</dbReference>
<keyword evidence="4" id="KW-1185">Reference proteome</keyword>
<feature type="region of interest" description="Disordered" evidence="2">
    <location>
        <begin position="305"/>
        <end position="459"/>
    </location>
</feature>
<feature type="compositionally biased region" description="Low complexity" evidence="2">
    <location>
        <begin position="330"/>
        <end position="341"/>
    </location>
</feature>
<feature type="compositionally biased region" description="Basic and acidic residues" evidence="2">
    <location>
        <begin position="376"/>
        <end position="393"/>
    </location>
</feature>
<evidence type="ECO:0000259" key="3">
    <source>
        <dbReference type="PROSITE" id="PS50086"/>
    </source>
</evidence>
<dbReference type="Gene3D" id="1.10.472.80">
    <property type="entry name" value="Ypt/Rab-GAP domain of gyp1p, domain 3"/>
    <property type="match status" value="1"/>
</dbReference>
<dbReference type="GO" id="GO:0005769">
    <property type="term" value="C:early endosome"/>
    <property type="evidence" value="ECO:0007669"/>
    <property type="project" value="TreeGrafter"/>
</dbReference>
<feature type="compositionally biased region" description="Polar residues" evidence="2">
    <location>
        <begin position="169"/>
        <end position="181"/>
    </location>
</feature>
<dbReference type="STRING" id="7574.A0A1S3JGM1"/>
<dbReference type="PROSITE" id="PS50086">
    <property type="entry name" value="TBC_RABGAP"/>
    <property type="match status" value="1"/>
</dbReference>
<dbReference type="SUPFAM" id="SSF47923">
    <property type="entry name" value="Ypt/Rab-GAP domain of gyp1p"/>
    <property type="match status" value="2"/>
</dbReference>
<dbReference type="GeneID" id="106172742"/>
<feature type="compositionally biased region" description="Basic and acidic residues" evidence="2">
    <location>
        <begin position="271"/>
        <end position="280"/>
    </location>
</feature>
<evidence type="ECO:0000313" key="9">
    <source>
        <dbReference type="RefSeq" id="XP_013409073.1"/>
    </source>
</evidence>
<dbReference type="Pfam" id="PF12068">
    <property type="entry name" value="PH_RBD"/>
    <property type="match status" value="1"/>
</dbReference>
<feature type="compositionally biased region" description="Polar residues" evidence="2">
    <location>
        <begin position="320"/>
        <end position="329"/>
    </location>
</feature>
<dbReference type="RefSeq" id="XP_013409073.1">
    <property type="nucleotide sequence ID" value="XM_013553619.1"/>
</dbReference>
<feature type="compositionally biased region" description="Low complexity" evidence="2">
    <location>
        <begin position="130"/>
        <end position="144"/>
    </location>
</feature>
<dbReference type="FunFam" id="1.10.8.270:FF:000017">
    <property type="entry name" value="TBC1 domain family member 16"/>
    <property type="match status" value="1"/>
</dbReference>
<evidence type="ECO:0000313" key="6">
    <source>
        <dbReference type="RefSeq" id="XP_013409044.1"/>
    </source>
</evidence>
<feature type="domain" description="Rab-GAP TBC" evidence="3">
    <location>
        <begin position="628"/>
        <end position="837"/>
    </location>
</feature>
<name>A0A1S3JGM1_LINAN</name>
<dbReference type="RefSeq" id="XP_013409037.1">
    <property type="nucleotide sequence ID" value="XM_013553583.1"/>
</dbReference>